<protein>
    <submittedName>
        <fullName evidence="3">Uncharacterized protein</fullName>
    </submittedName>
</protein>
<organism evidence="3 4">
    <name type="scientific">Serendipita indica (strain DSM 11827)</name>
    <name type="common">Root endophyte fungus</name>
    <name type="synonym">Piriformospora indica</name>
    <dbReference type="NCBI Taxonomy" id="1109443"/>
    <lineage>
        <taxon>Eukaryota</taxon>
        <taxon>Fungi</taxon>
        <taxon>Dikarya</taxon>
        <taxon>Basidiomycota</taxon>
        <taxon>Agaricomycotina</taxon>
        <taxon>Agaricomycetes</taxon>
        <taxon>Sebacinales</taxon>
        <taxon>Serendipitaceae</taxon>
        <taxon>Serendipita</taxon>
    </lineage>
</organism>
<accession>G4U186</accession>
<feature type="region of interest" description="Disordered" evidence="1">
    <location>
        <begin position="113"/>
        <end position="137"/>
    </location>
</feature>
<comment type="caution">
    <text evidence="3">The sequence shown here is derived from an EMBL/GenBank/DDBJ whole genome shotgun (WGS) entry which is preliminary data.</text>
</comment>
<evidence type="ECO:0000313" key="3">
    <source>
        <dbReference type="EMBL" id="CCA77329.1"/>
    </source>
</evidence>
<name>G4U186_SERID</name>
<evidence type="ECO:0000313" key="4">
    <source>
        <dbReference type="Proteomes" id="UP000007148"/>
    </source>
</evidence>
<feature type="compositionally biased region" description="Pro residues" evidence="1">
    <location>
        <begin position="127"/>
        <end position="137"/>
    </location>
</feature>
<feature type="signal peptide" evidence="2">
    <location>
        <begin position="1"/>
        <end position="22"/>
    </location>
</feature>
<dbReference type="InParanoid" id="G4U186"/>
<dbReference type="Proteomes" id="UP000007148">
    <property type="component" value="Unassembled WGS sequence"/>
</dbReference>
<sequence>MKPSMVFLVAFISVLSNHNVAGAPLPAPIRGQVILSLRKEIGPQTVSKIGDVAKDQMTGKNDCPATRPQRLTTPRISAYSHTYEILKEEGNKKKMQVAAQRKKIKELTQPIKPLPRLPVAGPANTPVTPPHLPIPKPPVVSKVMARNAGKEAAQKAIHGTGQRQNSIRDLEARLEAQWRQNIGFAS</sequence>
<keyword evidence="2" id="KW-0732">Signal</keyword>
<dbReference type="HOGENOM" id="CLU_1454955_0_0_1"/>
<reference evidence="3 4" key="1">
    <citation type="journal article" date="2011" name="PLoS Pathog.">
        <title>Endophytic Life Strategies Decoded by Genome and Transcriptome Analyses of the Mutualistic Root Symbiont Piriformospora indica.</title>
        <authorList>
            <person name="Zuccaro A."/>
            <person name="Lahrmann U."/>
            <person name="Guldener U."/>
            <person name="Langen G."/>
            <person name="Pfiffi S."/>
            <person name="Biedenkopf D."/>
            <person name="Wong P."/>
            <person name="Samans B."/>
            <person name="Grimm C."/>
            <person name="Basiewicz M."/>
            <person name="Murat C."/>
            <person name="Martin F."/>
            <person name="Kogel K.H."/>
        </authorList>
    </citation>
    <scope>NUCLEOTIDE SEQUENCE [LARGE SCALE GENOMIC DNA]</scope>
    <source>
        <strain evidence="3 4">DSM 11827</strain>
    </source>
</reference>
<dbReference type="EMBL" id="CAFZ01001489">
    <property type="protein sequence ID" value="CCA77329.1"/>
    <property type="molecule type" value="Genomic_DNA"/>
</dbReference>
<gene>
    <name evidence="3" type="ORF">PIIN_11306</name>
</gene>
<feature type="chain" id="PRO_5003469544" evidence="2">
    <location>
        <begin position="23"/>
        <end position="186"/>
    </location>
</feature>
<keyword evidence="4" id="KW-1185">Reference proteome</keyword>
<evidence type="ECO:0000256" key="2">
    <source>
        <dbReference type="SAM" id="SignalP"/>
    </source>
</evidence>
<dbReference type="AlphaFoldDB" id="G4U186"/>
<proteinExistence type="predicted"/>
<evidence type="ECO:0000256" key="1">
    <source>
        <dbReference type="SAM" id="MobiDB-lite"/>
    </source>
</evidence>